<dbReference type="KEGG" id="vg:65115481"/>
<dbReference type="RefSeq" id="YP_010097814.1">
    <property type="nucleotide sequence ID" value="NC_055761.1"/>
</dbReference>
<proteinExistence type="predicted"/>
<dbReference type="CDD" id="cd02947">
    <property type="entry name" value="TRX_family"/>
    <property type="match status" value="1"/>
</dbReference>
<reference evidence="2" key="1">
    <citation type="submission" date="2018-07" db="EMBL/GenBank/DDBJ databases">
        <title>Complete genome sequence of the cyanophage S-PRM1 isolated from Singapore coastal waters.</title>
        <authorList>
            <person name="Chenard C."/>
            <person name="Kolundzija S."/>
            <person name="Lauro F.M."/>
        </authorList>
    </citation>
    <scope>NUCLEOTIDE SEQUENCE [LARGE SCALE GENOMIC DNA]</scope>
</reference>
<dbReference type="InterPro" id="IPR036249">
    <property type="entry name" value="Thioredoxin-like_sf"/>
</dbReference>
<dbReference type="InterPro" id="IPR012336">
    <property type="entry name" value="Thioredoxin-like_fold"/>
</dbReference>
<dbReference type="SUPFAM" id="SSF52833">
    <property type="entry name" value="Thioredoxin-like"/>
    <property type="match status" value="1"/>
</dbReference>
<dbReference type="Proteomes" id="UP000259950">
    <property type="component" value="Segment"/>
</dbReference>
<dbReference type="Pfam" id="PF13098">
    <property type="entry name" value="Thioredoxin_2"/>
    <property type="match status" value="1"/>
</dbReference>
<dbReference type="EMBL" id="MH629685">
    <property type="protein sequence ID" value="AXN58443.1"/>
    <property type="molecule type" value="Genomic_DNA"/>
</dbReference>
<protein>
    <recommendedName>
        <fullName evidence="1">Thioredoxin-like fold domain-containing protein</fullName>
    </recommendedName>
</protein>
<name>A0A346FKD8_9CAUD</name>
<dbReference type="Gene3D" id="3.40.30.10">
    <property type="entry name" value="Glutaredoxin"/>
    <property type="match status" value="1"/>
</dbReference>
<accession>A0A346FKD8</accession>
<keyword evidence="3" id="KW-1185">Reference proteome</keyword>
<evidence type="ECO:0000259" key="1">
    <source>
        <dbReference type="Pfam" id="PF13098"/>
    </source>
</evidence>
<dbReference type="GeneID" id="65115481"/>
<evidence type="ECO:0000313" key="3">
    <source>
        <dbReference type="Proteomes" id="UP000259950"/>
    </source>
</evidence>
<organism evidence="2">
    <name type="scientific">Synechococcus virus S-PRM1</name>
    <dbReference type="NCBI Taxonomy" id="2100130"/>
    <lineage>
        <taxon>Viruses</taxon>
        <taxon>Duplodnaviria</taxon>
        <taxon>Heunggongvirae</taxon>
        <taxon>Uroviricota</taxon>
        <taxon>Caudoviricetes</taxon>
        <taxon>Pantevenvirales</taxon>
        <taxon>Kyanoviridae</taxon>
        <taxon>Makelovirus</taxon>
        <taxon>Makelovirus prm1</taxon>
    </lineage>
</organism>
<sequence>MHKIFLFSKDDCQPCMFVDNHLESIDDDRKNQIERIDLGTEDTEPTEESKSIAEKYGVTETPTLVVTDSEGKELEKIVGGLLIVLTIQKFLDHYGVN</sequence>
<feature type="domain" description="Thioredoxin-like fold" evidence="1">
    <location>
        <begin position="2"/>
        <end position="80"/>
    </location>
</feature>
<evidence type="ECO:0000313" key="2">
    <source>
        <dbReference type="EMBL" id="AXN58443.1"/>
    </source>
</evidence>